<dbReference type="Proteomes" id="UP000817854">
    <property type="component" value="Unassembled WGS sequence"/>
</dbReference>
<dbReference type="EMBL" id="VEVQ02000009">
    <property type="protein sequence ID" value="NHN26787.1"/>
    <property type="molecule type" value="Genomic_DNA"/>
</dbReference>
<accession>A0ABX0IVI6</accession>
<evidence type="ECO:0000313" key="2">
    <source>
        <dbReference type="Proteomes" id="UP000817854"/>
    </source>
</evidence>
<sequence length="139" mass="15926">MNATKEQKRAIAIHSPNKDTKEEWVQWATADVKKTSTNDLTFDQANIILEQLGQKAHKAEYWAVFDIKNPKHKTILSLMRQAQWTKPNAKHGEVADMDQLDKFLKSNTSPVKKPLQKMEPLEVEKIISALNGIVKSKYK</sequence>
<proteinExistence type="predicted"/>
<evidence type="ECO:0000313" key="1">
    <source>
        <dbReference type="EMBL" id="NHN26787.1"/>
    </source>
</evidence>
<reference evidence="2" key="1">
    <citation type="submission" date="2019-05" db="EMBL/GenBank/DDBJ databases">
        <title>Flavobacterium profundi sp. nov., isolated from a deep-sea seamount.</title>
        <authorList>
            <person name="Zhang D.-C."/>
        </authorList>
    </citation>
    <scope>NUCLEOTIDE SEQUENCE [LARGE SCALE GENOMIC DNA]</scope>
    <source>
        <strain evidence="2">EC11</strain>
    </source>
</reference>
<reference evidence="1 2" key="2">
    <citation type="submission" date="2020-02" db="EMBL/GenBank/DDBJ databases">
        <title>Flavobacterium profundi sp. nov., isolated from a deep-sea seamount.</title>
        <authorList>
            <person name="Zhang D.-C."/>
        </authorList>
    </citation>
    <scope>NUCLEOTIDE SEQUENCE [LARGE SCALE GENOMIC DNA]</scope>
    <source>
        <strain evidence="1 2">EC11</strain>
    </source>
</reference>
<comment type="caution">
    <text evidence="1">The sequence shown here is derived from an EMBL/GenBank/DDBJ whole genome shotgun (WGS) entry which is preliminary data.</text>
</comment>
<organism evidence="1 2">
    <name type="scientific">Flavobacterium jejuense</name>
    <dbReference type="NCBI Taxonomy" id="1544455"/>
    <lineage>
        <taxon>Bacteria</taxon>
        <taxon>Pseudomonadati</taxon>
        <taxon>Bacteroidota</taxon>
        <taxon>Flavobacteriia</taxon>
        <taxon>Flavobacteriales</taxon>
        <taxon>Flavobacteriaceae</taxon>
        <taxon>Flavobacterium</taxon>
    </lineage>
</organism>
<keyword evidence="2" id="KW-1185">Reference proteome</keyword>
<protein>
    <submittedName>
        <fullName evidence="1">Uncharacterized protein</fullName>
    </submittedName>
</protein>
<name>A0ABX0IVI6_9FLAO</name>
<gene>
    <name evidence="1" type="ORF">FIA58_013965</name>
</gene>
<dbReference type="RefSeq" id="WP_140963106.1">
    <property type="nucleotide sequence ID" value="NZ_VEVQ02000009.1"/>
</dbReference>